<accession>A0A7S0PWE1</accession>
<proteinExistence type="predicted"/>
<sequence>MFCEDSMACEFVDEFDPEVTEANLNDDVIELPFSPMRQKRTLSRPTAFEHELRVVYCQPYAHRQDRQGGGCGGDAAVVAASTRTQIAYYLPENWSASYRFTVFEDSYILRSPPRDMGIHGSDESAADIRWQLARPTSSGASALAVRPSGLPDFELVWPVPLDRMLLDAVQQACAQTQSRAKRKPHELPMAAVQQKLRKLSM</sequence>
<gene>
    <name evidence="1" type="ORF">CPEL01642_LOCUS5201</name>
</gene>
<organism evidence="1">
    <name type="scientific">Coccolithus braarudii</name>
    <dbReference type="NCBI Taxonomy" id="221442"/>
    <lineage>
        <taxon>Eukaryota</taxon>
        <taxon>Haptista</taxon>
        <taxon>Haptophyta</taxon>
        <taxon>Prymnesiophyceae</taxon>
        <taxon>Coccolithales</taxon>
        <taxon>Coccolithaceae</taxon>
        <taxon>Coccolithus</taxon>
    </lineage>
</organism>
<reference evidence="1" key="1">
    <citation type="submission" date="2021-01" db="EMBL/GenBank/DDBJ databases">
        <authorList>
            <person name="Corre E."/>
            <person name="Pelletier E."/>
            <person name="Niang G."/>
            <person name="Scheremetjew M."/>
            <person name="Finn R."/>
            <person name="Kale V."/>
            <person name="Holt S."/>
            <person name="Cochrane G."/>
            <person name="Meng A."/>
            <person name="Brown T."/>
            <person name="Cohen L."/>
        </authorList>
    </citation>
    <scope>NUCLEOTIDE SEQUENCE</scope>
    <source>
        <strain evidence="1">PLY182g</strain>
    </source>
</reference>
<name>A0A7S0PWE1_9EUKA</name>
<dbReference type="AlphaFoldDB" id="A0A7S0PWE1"/>
<dbReference type="EMBL" id="HBEY01010718">
    <property type="protein sequence ID" value="CAD8601870.1"/>
    <property type="molecule type" value="Transcribed_RNA"/>
</dbReference>
<evidence type="ECO:0000313" key="1">
    <source>
        <dbReference type="EMBL" id="CAD8601870.1"/>
    </source>
</evidence>
<protein>
    <submittedName>
        <fullName evidence="1">Uncharacterized protein</fullName>
    </submittedName>
</protein>